<dbReference type="AlphaFoldDB" id="A0A5C7GUH0"/>
<dbReference type="InterPro" id="IPR002213">
    <property type="entry name" value="UDP_glucos_trans"/>
</dbReference>
<reference evidence="6" key="1">
    <citation type="journal article" date="2019" name="Gigascience">
        <title>De novo genome assembly of the endangered Acer yangbiense, a plant species with extremely small populations endemic to Yunnan Province, China.</title>
        <authorList>
            <person name="Yang J."/>
            <person name="Wariss H.M."/>
            <person name="Tao L."/>
            <person name="Zhang R."/>
            <person name="Yun Q."/>
            <person name="Hollingsworth P."/>
            <person name="Dao Z."/>
            <person name="Luo G."/>
            <person name="Guo H."/>
            <person name="Ma Y."/>
            <person name="Sun W."/>
        </authorList>
    </citation>
    <scope>NUCLEOTIDE SEQUENCE [LARGE SCALE GENOMIC DNA]</scope>
    <source>
        <strain evidence="6">cv. Malutang</strain>
    </source>
</reference>
<protein>
    <recommendedName>
        <fullName evidence="4">Glycosyltransferase</fullName>
        <ecNumber evidence="4">2.4.1.-</ecNumber>
    </recommendedName>
</protein>
<evidence type="ECO:0000256" key="3">
    <source>
        <dbReference type="RuleBase" id="RU003718"/>
    </source>
</evidence>
<gene>
    <name evidence="5" type="ORF">EZV62_027607</name>
</gene>
<dbReference type="FunFam" id="3.40.50.2000:FF:000056">
    <property type="entry name" value="Glycosyltransferase"/>
    <property type="match status" value="1"/>
</dbReference>
<evidence type="ECO:0000313" key="6">
    <source>
        <dbReference type="Proteomes" id="UP000323000"/>
    </source>
</evidence>
<comment type="caution">
    <text evidence="5">The sequence shown here is derived from an EMBL/GenBank/DDBJ whole genome shotgun (WGS) entry which is preliminary data.</text>
</comment>
<dbReference type="GO" id="GO:0035251">
    <property type="term" value="F:UDP-glucosyltransferase activity"/>
    <property type="evidence" value="ECO:0007669"/>
    <property type="project" value="InterPro"/>
</dbReference>
<dbReference type="SUPFAM" id="SSF53756">
    <property type="entry name" value="UDP-Glycosyltransferase/glycogen phosphorylase"/>
    <property type="match status" value="1"/>
</dbReference>
<accession>A0A5C7GUH0</accession>
<dbReference type="PANTHER" id="PTHR48048">
    <property type="entry name" value="GLYCOSYLTRANSFERASE"/>
    <property type="match status" value="1"/>
</dbReference>
<keyword evidence="3" id="KW-0328">Glycosyltransferase</keyword>
<keyword evidence="6" id="KW-1185">Reference proteome</keyword>
<dbReference type="PANTHER" id="PTHR48048:SF81">
    <property type="entry name" value="GLYCOSYLTRANSFERASE"/>
    <property type="match status" value="1"/>
</dbReference>
<dbReference type="Proteomes" id="UP000323000">
    <property type="component" value="Chromosome 13"/>
</dbReference>
<dbReference type="Gene3D" id="3.40.50.2000">
    <property type="entry name" value="Glycogen Phosphorylase B"/>
    <property type="match status" value="2"/>
</dbReference>
<proteinExistence type="inferred from homology"/>
<evidence type="ECO:0000256" key="4">
    <source>
        <dbReference type="RuleBase" id="RU362057"/>
    </source>
</evidence>
<dbReference type="InterPro" id="IPR035595">
    <property type="entry name" value="UDP_glycos_trans_CS"/>
</dbReference>
<evidence type="ECO:0000313" key="5">
    <source>
        <dbReference type="EMBL" id="TXG48313.1"/>
    </source>
</evidence>
<dbReference type="PROSITE" id="PS00375">
    <property type="entry name" value="UDPGT"/>
    <property type="match status" value="1"/>
</dbReference>
<dbReference type="Pfam" id="PF00201">
    <property type="entry name" value="UDPGT"/>
    <property type="match status" value="1"/>
</dbReference>
<evidence type="ECO:0000256" key="2">
    <source>
        <dbReference type="ARBA" id="ARBA00022679"/>
    </source>
</evidence>
<keyword evidence="2 3" id="KW-0808">Transferase</keyword>
<comment type="similarity">
    <text evidence="1 3">Belongs to the UDP-glycosyltransferase family.</text>
</comment>
<sequence length="483" mass="54045">MMKKLEVVFISTPGIGNLVPVVEFANHLTKHHPQFSATVLIITISERPVVNAYIQSRASLSDRVRLVHLPTLDPLSPDEYQSSLGYLCVLIEKHKLHVKHAITEIMDSGSVRVAGLFVDMFCTPMIDVANELDVPSYLYFASPASFLGFLFYLPTLDNQLATEFVDSGSELIVPRDSSIELVIPSFLNPLPPLVLPTSTLKRNQDGHAWFLYHARRYIETKGIIVNTFRELEPYAVDSVSVTGMPPVYPIGPVLDLYGPAQWHPDRAQQEEIMKWLDDQPPLSVAFLCFGSQGSLGVAQLREIATGLDRAGFRFLWSIREPPKGTIYLPGEYPNLEEVLPQGFLNRTDGIGLVCGWVPQVTILAHQAIAGFVSHCGWNSILESLWYGVPIATWPIYAEQQMNAFQLVKELGLAVEIRLDYREGSDLVLAEELERGLRRLMDSGDVVRTKKVKEMKEKSRMALMENGSSYKSLQSLAKQLVANH</sequence>
<name>A0A5C7GUH0_9ROSI</name>
<dbReference type="CDD" id="cd03784">
    <property type="entry name" value="GT1_Gtf-like"/>
    <property type="match status" value="1"/>
</dbReference>
<evidence type="ECO:0000256" key="1">
    <source>
        <dbReference type="ARBA" id="ARBA00009995"/>
    </source>
</evidence>
<dbReference type="OrthoDB" id="5835829at2759"/>
<dbReference type="EMBL" id="VAHF01000013">
    <property type="protein sequence ID" value="TXG48313.1"/>
    <property type="molecule type" value="Genomic_DNA"/>
</dbReference>
<organism evidence="5 6">
    <name type="scientific">Acer yangbiense</name>
    <dbReference type="NCBI Taxonomy" id="1000413"/>
    <lineage>
        <taxon>Eukaryota</taxon>
        <taxon>Viridiplantae</taxon>
        <taxon>Streptophyta</taxon>
        <taxon>Embryophyta</taxon>
        <taxon>Tracheophyta</taxon>
        <taxon>Spermatophyta</taxon>
        <taxon>Magnoliopsida</taxon>
        <taxon>eudicotyledons</taxon>
        <taxon>Gunneridae</taxon>
        <taxon>Pentapetalae</taxon>
        <taxon>rosids</taxon>
        <taxon>malvids</taxon>
        <taxon>Sapindales</taxon>
        <taxon>Sapindaceae</taxon>
        <taxon>Hippocastanoideae</taxon>
        <taxon>Acereae</taxon>
        <taxon>Acer</taxon>
    </lineage>
</organism>
<dbReference type="InterPro" id="IPR050481">
    <property type="entry name" value="UDP-glycosyltransf_plant"/>
</dbReference>
<dbReference type="EC" id="2.4.1.-" evidence="4"/>